<sequence length="75" mass="8457">MLEDGVIRTRVEQQAQGDIVRANSQRLSRSSSIALLRLEASGEIEFEQRSDAEVGILDLGTSERRFSHVIMRGRK</sequence>
<reference evidence="1" key="1">
    <citation type="submission" date="2015-02" db="EMBL/GenBank/DDBJ databases">
        <authorList>
            <person name="Chooi Y.-H."/>
        </authorList>
    </citation>
    <scope>NUCLEOTIDE SEQUENCE [LARGE SCALE GENOMIC DNA]</scope>
    <source>
        <strain evidence="1">LAMA 915</strain>
    </source>
</reference>
<evidence type="ECO:0000313" key="1">
    <source>
        <dbReference type="EMBL" id="KNH02925.1"/>
    </source>
</evidence>
<dbReference type="Proteomes" id="UP000037446">
    <property type="component" value="Unassembled WGS sequence"/>
</dbReference>
<comment type="caution">
    <text evidence="1">The sequence shown here is derived from an EMBL/GenBank/DDBJ whole genome shotgun (WGS) entry which is preliminary data.</text>
</comment>
<name>A0A0L1KFX2_9SPHN</name>
<organism evidence="1 2">
    <name type="scientific">Qipengyuania citrea LAMA 915</name>
    <dbReference type="NCBI Taxonomy" id="1306953"/>
    <lineage>
        <taxon>Bacteria</taxon>
        <taxon>Pseudomonadati</taxon>
        <taxon>Pseudomonadota</taxon>
        <taxon>Alphaproteobacteria</taxon>
        <taxon>Sphingomonadales</taxon>
        <taxon>Erythrobacteraceae</taxon>
        <taxon>Qipengyuania</taxon>
    </lineage>
</organism>
<dbReference type="PATRIC" id="fig|1306953.7.peg.903"/>
<evidence type="ECO:0000313" key="2">
    <source>
        <dbReference type="Proteomes" id="UP000037446"/>
    </source>
</evidence>
<protein>
    <submittedName>
        <fullName evidence="1">Uncharacterized protein</fullName>
    </submittedName>
</protein>
<gene>
    <name evidence="1" type="ORF">J121_889</name>
</gene>
<accession>A0A0L1KFX2</accession>
<proteinExistence type="predicted"/>
<dbReference type="AlphaFoldDB" id="A0A0L1KFX2"/>
<dbReference type="EMBL" id="JYNE01000018">
    <property type="protein sequence ID" value="KNH02925.1"/>
    <property type="molecule type" value="Genomic_DNA"/>
</dbReference>